<protein>
    <recommendedName>
        <fullName evidence="3">Transglutaminase</fullName>
    </recommendedName>
</protein>
<organism evidence="1 2">
    <name type="scientific">Albidovulum aquaemixtae</name>
    <dbReference type="NCBI Taxonomy" id="1542388"/>
    <lineage>
        <taxon>Bacteria</taxon>
        <taxon>Pseudomonadati</taxon>
        <taxon>Pseudomonadota</taxon>
        <taxon>Alphaproteobacteria</taxon>
        <taxon>Rhodobacterales</taxon>
        <taxon>Paracoccaceae</taxon>
        <taxon>Albidovulum</taxon>
    </lineage>
</organism>
<evidence type="ECO:0000313" key="2">
    <source>
        <dbReference type="Proteomes" id="UP000244924"/>
    </source>
</evidence>
<dbReference type="Gene3D" id="3.10.620.30">
    <property type="match status" value="1"/>
</dbReference>
<dbReference type="PANTHER" id="PTHR39327:SF1">
    <property type="entry name" value="BLR5470 PROTEIN"/>
    <property type="match status" value="1"/>
</dbReference>
<dbReference type="RefSeq" id="WP_108852412.1">
    <property type="nucleotide sequence ID" value="NZ_OMOQ01000001.1"/>
</dbReference>
<name>A0A2R8B601_9RHOB</name>
<reference evidence="1 2" key="1">
    <citation type="submission" date="2018-03" db="EMBL/GenBank/DDBJ databases">
        <authorList>
            <person name="Keele B.F."/>
        </authorList>
    </citation>
    <scope>NUCLEOTIDE SEQUENCE [LARGE SCALE GENOMIC DNA]</scope>
    <source>
        <strain evidence="1 2">CECT 8626</strain>
    </source>
</reference>
<dbReference type="AlphaFoldDB" id="A0A2R8B601"/>
<dbReference type="Proteomes" id="UP000244924">
    <property type="component" value="Unassembled WGS sequence"/>
</dbReference>
<accession>A0A2R8B601</accession>
<keyword evidence="2" id="KW-1185">Reference proteome</keyword>
<gene>
    <name evidence="1" type="ORF">DEA8626_01559</name>
</gene>
<sequence>MMLPLWTRGPIDVSLRTIALCALVALGLPHGSQAASRIDPARLAPKSAIAAPSGAATLCHRYGWACSGSGAAIAPSDLLHHARRVNTAVNARTRELSDRSQYGIEEMWALPTRRGGDCEDFALEKKRRLIAAGLPARSLLIATVLDQRRNSHAVLVLRTEQGDFVLDNLRSGILDWRRTGYSFLKMQNPERPARWDAILAGGVFGRV</sequence>
<dbReference type="PANTHER" id="PTHR39327">
    <property type="match status" value="1"/>
</dbReference>
<evidence type="ECO:0008006" key="3">
    <source>
        <dbReference type="Google" id="ProtNLM"/>
    </source>
</evidence>
<evidence type="ECO:0000313" key="1">
    <source>
        <dbReference type="EMBL" id="SPH18029.1"/>
    </source>
</evidence>
<dbReference type="OrthoDB" id="7206808at2"/>
<dbReference type="EMBL" id="OMOQ01000001">
    <property type="protein sequence ID" value="SPH18029.1"/>
    <property type="molecule type" value="Genomic_DNA"/>
</dbReference>
<proteinExistence type="predicted"/>
<dbReference type="InterPro" id="IPR010319">
    <property type="entry name" value="Transglutaminase-like_Cys_pept"/>
</dbReference>
<dbReference type="Pfam" id="PF06035">
    <property type="entry name" value="Peptidase_C93"/>
    <property type="match status" value="1"/>
</dbReference>